<dbReference type="OrthoDB" id="2636571at2759"/>
<dbReference type="HOGENOM" id="CLU_1074023_0_0_1"/>
<dbReference type="Proteomes" id="UP000054538">
    <property type="component" value="Unassembled WGS sequence"/>
</dbReference>
<gene>
    <name evidence="2" type="ORF">PAXRUDRAFT_27795</name>
</gene>
<sequence length="259" mass="28348">MAVGSGGQPTPALIAPNFTHLDKVDNKSNQFFWKCNICGNTPASLGAKIQGQDDNLPKHVTNNCPDAPPKVQREACSFIAGKTQSAPTDSGSSSQDTLAVMLEAIVPVWKRKKQSLDDYINYPLTKEQIFKANSQLLYTNKEGSSATADKGQAQSPHSHPPRPKDISPKRNKKQRAAMSESDSESEDIDVAKATTSRKHSHKRGKQQCHKRKSSIAPEDVWAKAPQAEESDKEIVLSEPDDDESNGSGNGKQDNVEDRW</sequence>
<protein>
    <submittedName>
        <fullName evidence="2">Uncharacterized protein</fullName>
    </submittedName>
</protein>
<proteinExistence type="predicted"/>
<evidence type="ECO:0000313" key="3">
    <source>
        <dbReference type="Proteomes" id="UP000054538"/>
    </source>
</evidence>
<reference evidence="3" key="2">
    <citation type="submission" date="2015-01" db="EMBL/GenBank/DDBJ databases">
        <title>Evolutionary Origins and Diversification of the Mycorrhizal Mutualists.</title>
        <authorList>
            <consortium name="DOE Joint Genome Institute"/>
            <consortium name="Mycorrhizal Genomics Consortium"/>
            <person name="Kohler A."/>
            <person name="Kuo A."/>
            <person name="Nagy L.G."/>
            <person name="Floudas D."/>
            <person name="Copeland A."/>
            <person name="Barry K.W."/>
            <person name="Cichocki N."/>
            <person name="Veneault-Fourrey C."/>
            <person name="LaButti K."/>
            <person name="Lindquist E.A."/>
            <person name="Lipzen A."/>
            <person name="Lundell T."/>
            <person name="Morin E."/>
            <person name="Murat C."/>
            <person name="Riley R."/>
            <person name="Ohm R."/>
            <person name="Sun H."/>
            <person name="Tunlid A."/>
            <person name="Henrissat B."/>
            <person name="Grigoriev I.V."/>
            <person name="Hibbett D.S."/>
            <person name="Martin F."/>
        </authorList>
    </citation>
    <scope>NUCLEOTIDE SEQUENCE [LARGE SCALE GENOMIC DNA]</scope>
    <source>
        <strain evidence="3">Ve08.2h10</strain>
    </source>
</reference>
<feature type="compositionally biased region" description="Basic residues" evidence="1">
    <location>
        <begin position="195"/>
        <end position="213"/>
    </location>
</feature>
<evidence type="ECO:0000256" key="1">
    <source>
        <dbReference type="SAM" id="MobiDB-lite"/>
    </source>
</evidence>
<feature type="compositionally biased region" description="Polar residues" evidence="1">
    <location>
        <begin position="142"/>
        <end position="157"/>
    </location>
</feature>
<keyword evidence="3" id="KW-1185">Reference proteome</keyword>
<name>A0A0D0DC39_9AGAM</name>
<dbReference type="EMBL" id="KN825744">
    <property type="protein sequence ID" value="KIK81711.1"/>
    <property type="molecule type" value="Genomic_DNA"/>
</dbReference>
<dbReference type="AlphaFoldDB" id="A0A0D0DC39"/>
<feature type="region of interest" description="Disordered" evidence="1">
    <location>
        <begin position="142"/>
        <end position="259"/>
    </location>
</feature>
<dbReference type="InParanoid" id="A0A0D0DC39"/>
<organism evidence="2 3">
    <name type="scientific">Paxillus rubicundulus Ve08.2h10</name>
    <dbReference type="NCBI Taxonomy" id="930991"/>
    <lineage>
        <taxon>Eukaryota</taxon>
        <taxon>Fungi</taxon>
        <taxon>Dikarya</taxon>
        <taxon>Basidiomycota</taxon>
        <taxon>Agaricomycotina</taxon>
        <taxon>Agaricomycetes</taxon>
        <taxon>Agaricomycetidae</taxon>
        <taxon>Boletales</taxon>
        <taxon>Paxilineae</taxon>
        <taxon>Paxillaceae</taxon>
        <taxon>Paxillus</taxon>
    </lineage>
</organism>
<reference evidence="2 3" key="1">
    <citation type="submission" date="2014-04" db="EMBL/GenBank/DDBJ databases">
        <authorList>
            <consortium name="DOE Joint Genome Institute"/>
            <person name="Kuo A."/>
            <person name="Kohler A."/>
            <person name="Jargeat P."/>
            <person name="Nagy L.G."/>
            <person name="Floudas D."/>
            <person name="Copeland A."/>
            <person name="Barry K.W."/>
            <person name="Cichocki N."/>
            <person name="Veneault-Fourrey C."/>
            <person name="LaButti K."/>
            <person name="Lindquist E.A."/>
            <person name="Lipzen A."/>
            <person name="Lundell T."/>
            <person name="Morin E."/>
            <person name="Murat C."/>
            <person name="Sun H."/>
            <person name="Tunlid A."/>
            <person name="Henrissat B."/>
            <person name="Grigoriev I.V."/>
            <person name="Hibbett D.S."/>
            <person name="Martin F."/>
            <person name="Nordberg H.P."/>
            <person name="Cantor M.N."/>
            <person name="Hua S.X."/>
        </authorList>
    </citation>
    <scope>NUCLEOTIDE SEQUENCE [LARGE SCALE GENOMIC DNA]</scope>
    <source>
        <strain evidence="2 3">Ve08.2h10</strain>
    </source>
</reference>
<accession>A0A0D0DC39</accession>
<evidence type="ECO:0000313" key="2">
    <source>
        <dbReference type="EMBL" id="KIK81711.1"/>
    </source>
</evidence>